<dbReference type="PANTHER" id="PTHR48228">
    <property type="entry name" value="SUCCINYL-COA--D-CITRAMALATE COA-TRANSFERASE"/>
    <property type="match status" value="1"/>
</dbReference>
<protein>
    <submittedName>
        <fullName evidence="4">Crotonobetainyl-CoA:carnitine CoA-transferase CaiB</fullName>
    </submittedName>
</protein>
<evidence type="ECO:0000256" key="2">
    <source>
        <dbReference type="ARBA" id="ARBA00022679"/>
    </source>
</evidence>
<dbReference type="Proteomes" id="UP000183407">
    <property type="component" value="Unassembled WGS sequence"/>
</dbReference>
<reference evidence="5" key="1">
    <citation type="submission" date="2016-10" db="EMBL/GenBank/DDBJ databases">
        <authorList>
            <person name="Varghese N."/>
        </authorList>
    </citation>
    <scope>NUCLEOTIDE SEQUENCE [LARGE SCALE GENOMIC DNA]</scope>
    <source>
        <strain evidence="5">DSM 44719</strain>
    </source>
</reference>
<feature type="compositionally biased region" description="Basic and acidic residues" evidence="3">
    <location>
        <begin position="1"/>
        <end position="12"/>
    </location>
</feature>
<dbReference type="Gene3D" id="3.30.1540.10">
    <property type="entry name" value="formyl-coa transferase, domain 3"/>
    <property type="match status" value="1"/>
</dbReference>
<proteinExistence type="inferred from homology"/>
<evidence type="ECO:0000313" key="4">
    <source>
        <dbReference type="EMBL" id="SED43885.1"/>
    </source>
</evidence>
<feature type="region of interest" description="Disordered" evidence="3">
    <location>
        <begin position="1"/>
        <end position="29"/>
    </location>
</feature>
<dbReference type="GO" id="GO:0016740">
    <property type="term" value="F:transferase activity"/>
    <property type="evidence" value="ECO:0007669"/>
    <property type="project" value="UniProtKB-KW"/>
</dbReference>
<dbReference type="InterPro" id="IPR003673">
    <property type="entry name" value="CoA-Trfase_fam_III"/>
</dbReference>
<organism evidence="4 5">
    <name type="scientific">Rhodococcus jostii</name>
    <dbReference type="NCBI Taxonomy" id="132919"/>
    <lineage>
        <taxon>Bacteria</taxon>
        <taxon>Bacillati</taxon>
        <taxon>Actinomycetota</taxon>
        <taxon>Actinomycetes</taxon>
        <taxon>Mycobacteriales</taxon>
        <taxon>Nocardiaceae</taxon>
        <taxon>Rhodococcus</taxon>
    </lineage>
</organism>
<dbReference type="OrthoDB" id="9797653at2"/>
<dbReference type="RefSeq" id="WP_073358462.1">
    <property type="nucleotide sequence ID" value="NZ_FNTL01000004.1"/>
</dbReference>
<evidence type="ECO:0000256" key="1">
    <source>
        <dbReference type="ARBA" id="ARBA00008383"/>
    </source>
</evidence>
<accession>A0A1H5AP45</accession>
<dbReference type="Pfam" id="PF02515">
    <property type="entry name" value="CoA_transf_3"/>
    <property type="match status" value="1"/>
</dbReference>
<dbReference type="Gene3D" id="3.40.50.10540">
    <property type="entry name" value="Crotonobetainyl-coa:carnitine coa-transferase, domain 1"/>
    <property type="match status" value="1"/>
</dbReference>
<evidence type="ECO:0000256" key="3">
    <source>
        <dbReference type="SAM" id="MobiDB-lite"/>
    </source>
</evidence>
<comment type="similarity">
    <text evidence="1">Belongs to the CoA-transferase III family.</text>
</comment>
<dbReference type="InterPro" id="IPR044855">
    <property type="entry name" value="CoA-Trfase_III_dom3_sf"/>
</dbReference>
<sequence length="423" mass="45393">MTAHPSDIRPPDDQADESTGGTSTPARGPLHGIRVLDISTVYAAPITAMLLGDYGADVIKIEHPTGDPARTHGAQKDGHGLWWKVISRNKTCITLNLSTAEGQQMLRELVADADVLVENFRPGVLEKWGLGPDHLHDLNPRLVMLRVTGFGQSGPYAERRAFGTLAEAMSGFAHQTGSEDGPPTLPPFGLADGVAGLAGAFGVVTALLHRNGPDGDGKGQVIDLSLLEPLLGILGPGPTAYDQLGTIAGRNGNRSPNNAPRNTYLTKDGQWVAISASATSVAERVMRLVGRPDIVEQPWFDSAGERSRNGDLLDEAVAKWIADRPLHEVTAEFERVGAALAPIYDVAQLMNDPHVLDRHCITTVDDEDLGPIKMQNLMLRMLGTPGAINFAGRRLGQDNEQFYQDTLGIEPDRLTALTEKGVL</sequence>
<dbReference type="AlphaFoldDB" id="A0A1H5AP45"/>
<dbReference type="SUPFAM" id="SSF89796">
    <property type="entry name" value="CoA-transferase family III (CaiB/BaiF)"/>
    <property type="match status" value="1"/>
</dbReference>
<dbReference type="InterPro" id="IPR023606">
    <property type="entry name" value="CoA-Trfase_III_dom_1_sf"/>
</dbReference>
<gene>
    <name evidence="4" type="ORF">SAMN04490220_4492</name>
</gene>
<dbReference type="PANTHER" id="PTHR48228:SF6">
    <property type="entry name" value="L-CARNITINE COA-TRANSFERASE"/>
    <property type="match status" value="1"/>
</dbReference>
<evidence type="ECO:0000313" key="5">
    <source>
        <dbReference type="Proteomes" id="UP000183407"/>
    </source>
</evidence>
<name>A0A1H5AP45_RHOJO</name>
<keyword evidence="2 4" id="KW-0808">Transferase</keyword>
<dbReference type="EMBL" id="FNTL01000004">
    <property type="protein sequence ID" value="SED43885.1"/>
    <property type="molecule type" value="Genomic_DNA"/>
</dbReference>
<dbReference type="InterPro" id="IPR050509">
    <property type="entry name" value="CoA-transferase_III"/>
</dbReference>